<dbReference type="FunFam" id="2.40.70.10:FF:000060">
    <property type="entry name" value="Aspartic-type endopeptidase ctsD"/>
    <property type="match status" value="1"/>
</dbReference>
<keyword evidence="11" id="KW-0325">Glycoprotein</keyword>
<keyword evidence="5" id="KW-0645">Protease</keyword>
<keyword evidence="3" id="KW-1003">Cell membrane</keyword>
<evidence type="ECO:0000256" key="13">
    <source>
        <dbReference type="PIRSR" id="PIRSR601461-1"/>
    </source>
</evidence>
<name>A0A1V6T424_9EURO</name>
<dbReference type="FunFam" id="2.40.70.10:FF:000085">
    <property type="entry name" value="Aspartic-type endopeptidase (CtsD), putative"/>
    <property type="match status" value="1"/>
</dbReference>
<keyword evidence="4" id="KW-0336">GPI-anchor</keyword>
<organism evidence="18 19">
    <name type="scientific">Penicillium steckii</name>
    <dbReference type="NCBI Taxonomy" id="303698"/>
    <lineage>
        <taxon>Eukaryota</taxon>
        <taxon>Fungi</taxon>
        <taxon>Dikarya</taxon>
        <taxon>Ascomycota</taxon>
        <taxon>Pezizomycotina</taxon>
        <taxon>Eurotiomycetes</taxon>
        <taxon>Eurotiomycetidae</taxon>
        <taxon>Eurotiales</taxon>
        <taxon>Aspergillaceae</taxon>
        <taxon>Penicillium</taxon>
    </lineage>
</organism>
<evidence type="ECO:0000313" key="19">
    <source>
        <dbReference type="Proteomes" id="UP000191285"/>
    </source>
</evidence>
<feature type="active site" evidence="13">
    <location>
        <position position="297"/>
    </location>
</feature>
<evidence type="ECO:0000256" key="1">
    <source>
        <dbReference type="ARBA" id="ARBA00004609"/>
    </source>
</evidence>
<sequence length="490" mass="52346">MHLSSCLVIAGLSTSVHAFYPWELKVSKGISISTKQDNQRRFLPWNLVPERSEENDSQGLTLDIKKFRRDEYYKIVESETPTLENSAAVDQDGKDFSYFATVEVGSQKQEMWLALDTGSPSSWVFSSDCTTETCINHHTFNVSESSSYHSNDSTFSLGYGSGQLKGNLGYDTMSIAGLDATFSFGFTETATKAFDSYPFDGILGLGRSYTGGWEIPSFMDTIADQGVLKNNIIGLSLSRSSDEKKDGEINFGTVDTTKFDGEISYSVTNAETWTIALDDAHVNGQACNFTGKSAIIDSGSTYVFIPPNDAKTFFGLLPGSSQSGDNYLVPCDSTTTVEFEFSGAKYSIKPEDYIGSEDEDDSSKCISTIVSHQSSGANTWLLGDVFLKNVYTVFDFDHGQIGFGTKASADSGNGTYVAPTATASGTIAAATDATSEVSSAAISSGTSTPSTSASDSESTSDSDSATINSAARMSNGVALSLVLTFAALIL</sequence>
<dbReference type="STRING" id="303698.A0A1V6T424"/>
<dbReference type="Proteomes" id="UP000191285">
    <property type="component" value="Unassembled WGS sequence"/>
</dbReference>
<evidence type="ECO:0000256" key="5">
    <source>
        <dbReference type="ARBA" id="ARBA00022670"/>
    </source>
</evidence>
<comment type="similarity">
    <text evidence="2">Belongs to the peptidase A1 family.</text>
</comment>
<evidence type="ECO:0000256" key="11">
    <source>
        <dbReference type="ARBA" id="ARBA00023180"/>
    </source>
</evidence>
<feature type="chain" id="PRO_5012845163" description="Peptidase A1 domain-containing protein" evidence="16">
    <location>
        <begin position="19"/>
        <end position="490"/>
    </location>
</feature>
<feature type="signal peptide" evidence="16">
    <location>
        <begin position="1"/>
        <end position="18"/>
    </location>
</feature>
<keyword evidence="7" id="KW-0064">Aspartyl protease</keyword>
<dbReference type="InterPro" id="IPR001461">
    <property type="entry name" value="Aspartic_peptidase_A1"/>
</dbReference>
<dbReference type="OrthoDB" id="28208at2759"/>
<dbReference type="SUPFAM" id="SSF50630">
    <property type="entry name" value="Acid proteases"/>
    <property type="match status" value="1"/>
</dbReference>
<dbReference type="GO" id="GO:0004190">
    <property type="term" value="F:aspartic-type endopeptidase activity"/>
    <property type="evidence" value="ECO:0007669"/>
    <property type="project" value="UniProtKB-KW"/>
</dbReference>
<dbReference type="GO" id="GO:0005886">
    <property type="term" value="C:plasma membrane"/>
    <property type="evidence" value="ECO:0007669"/>
    <property type="project" value="UniProtKB-SubCell"/>
</dbReference>
<evidence type="ECO:0000256" key="7">
    <source>
        <dbReference type="ARBA" id="ARBA00022750"/>
    </source>
</evidence>
<proteinExistence type="inferred from homology"/>
<dbReference type="PROSITE" id="PS51767">
    <property type="entry name" value="PEPTIDASE_A1"/>
    <property type="match status" value="1"/>
</dbReference>
<keyword evidence="10" id="KW-0472">Membrane</keyword>
<feature type="active site" evidence="13">
    <location>
        <position position="116"/>
    </location>
</feature>
<dbReference type="EMBL" id="MLKD01000012">
    <property type="protein sequence ID" value="OQE21145.1"/>
    <property type="molecule type" value="Genomic_DNA"/>
</dbReference>
<dbReference type="PRINTS" id="PR00792">
    <property type="entry name" value="PEPSIN"/>
</dbReference>
<evidence type="ECO:0000313" key="18">
    <source>
        <dbReference type="EMBL" id="OQE21145.1"/>
    </source>
</evidence>
<evidence type="ECO:0000256" key="2">
    <source>
        <dbReference type="ARBA" id="ARBA00007447"/>
    </source>
</evidence>
<accession>A0A1V6T424</accession>
<keyword evidence="9" id="KW-0843">Virulence</keyword>
<keyword evidence="6 16" id="KW-0732">Signal</keyword>
<dbReference type="InterPro" id="IPR033121">
    <property type="entry name" value="PEPTIDASE_A1"/>
</dbReference>
<evidence type="ECO:0000256" key="14">
    <source>
        <dbReference type="PIRSR" id="PIRSR601461-2"/>
    </source>
</evidence>
<feature type="domain" description="Peptidase A1" evidence="17">
    <location>
        <begin position="98"/>
        <end position="404"/>
    </location>
</feature>
<protein>
    <recommendedName>
        <fullName evidence="17">Peptidase A1 domain-containing protein</fullName>
    </recommendedName>
</protein>
<dbReference type="PANTHER" id="PTHR47966:SF75">
    <property type="entry name" value="ENDOPEPTIDASE (CTSD), PUTATIVE (AFU_ORTHOLOGUE AFUA_4G07040)-RELATED"/>
    <property type="match status" value="1"/>
</dbReference>
<comment type="caution">
    <text evidence="18">The sequence shown here is derived from an EMBL/GenBank/DDBJ whole genome shotgun (WGS) entry which is preliminary data.</text>
</comment>
<evidence type="ECO:0000256" key="12">
    <source>
        <dbReference type="ARBA" id="ARBA00023288"/>
    </source>
</evidence>
<evidence type="ECO:0000256" key="16">
    <source>
        <dbReference type="SAM" id="SignalP"/>
    </source>
</evidence>
<keyword evidence="14" id="KW-1015">Disulfide bond</keyword>
<evidence type="ECO:0000259" key="17">
    <source>
        <dbReference type="PROSITE" id="PS51767"/>
    </source>
</evidence>
<dbReference type="AlphaFoldDB" id="A0A1V6T424"/>
<dbReference type="CDD" id="cd05471">
    <property type="entry name" value="pepsin_like"/>
    <property type="match status" value="1"/>
</dbReference>
<evidence type="ECO:0000256" key="8">
    <source>
        <dbReference type="ARBA" id="ARBA00022801"/>
    </source>
</evidence>
<dbReference type="GO" id="GO:0006508">
    <property type="term" value="P:proteolysis"/>
    <property type="evidence" value="ECO:0007669"/>
    <property type="project" value="UniProtKB-KW"/>
</dbReference>
<dbReference type="InterPro" id="IPR034164">
    <property type="entry name" value="Pepsin-like_dom"/>
</dbReference>
<dbReference type="GO" id="GO:0098552">
    <property type="term" value="C:side of membrane"/>
    <property type="evidence" value="ECO:0007669"/>
    <property type="project" value="UniProtKB-KW"/>
</dbReference>
<dbReference type="Pfam" id="PF00026">
    <property type="entry name" value="Asp"/>
    <property type="match status" value="1"/>
</dbReference>
<dbReference type="PANTHER" id="PTHR47966">
    <property type="entry name" value="BETA-SITE APP-CLEAVING ENZYME, ISOFORM A-RELATED"/>
    <property type="match status" value="1"/>
</dbReference>
<evidence type="ECO:0000256" key="3">
    <source>
        <dbReference type="ARBA" id="ARBA00022475"/>
    </source>
</evidence>
<dbReference type="Gene3D" id="2.40.70.10">
    <property type="entry name" value="Acid Proteases"/>
    <property type="match status" value="2"/>
</dbReference>
<keyword evidence="12" id="KW-0449">Lipoprotein</keyword>
<evidence type="ECO:0000256" key="10">
    <source>
        <dbReference type="ARBA" id="ARBA00023136"/>
    </source>
</evidence>
<evidence type="ECO:0000256" key="6">
    <source>
        <dbReference type="ARBA" id="ARBA00022729"/>
    </source>
</evidence>
<keyword evidence="8" id="KW-0378">Hydrolase</keyword>
<evidence type="ECO:0000256" key="9">
    <source>
        <dbReference type="ARBA" id="ARBA00023026"/>
    </source>
</evidence>
<gene>
    <name evidence="18" type="ORF">PENSTE_c012G08456</name>
</gene>
<evidence type="ECO:0000256" key="4">
    <source>
        <dbReference type="ARBA" id="ARBA00022622"/>
    </source>
</evidence>
<evidence type="ECO:0000256" key="15">
    <source>
        <dbReference type="SAM" id="MobiDB-lite"/>
    </source>
</evidence>
<dbReference type="InterPro" id="IPR021109">
    <property type="entry name" value="Peptidase_aspartic_dom_sf"/>
</dbReference>
<reference evidence="19" key="1">
    <citation type="journal article" date="2017" name="Nat. Microbiol.">
        <title>Global analysis of biosynthetic gene clusters reveals vast potential of secondary metabolite production in Penicillium species.</title>
        <authorList>
            <person name="Nielsen J.C."/>
            <person name="Grijseels S."/>
            <person name="Prigent S."/>
            <person name="Ji B."/>
            <person name="Dainat J."/>
            <person name="Nielsen K.F."/>
            <person name="Frisvad J.C."/>
            <person name="Workman M."/>
            <person name="Nielsen J."/>
        </authorList>
    </citation>
    <scope>NUCLEOTIDE SEQUENCE [LARGE SCALE GENOMIC DNA]</scope>
    <source>
        <strain evidence="19">IBT 24891</strain>
    </source>
</reference>
<feature type="region of interest" description="Disordered" evidence="15">
    <location>
        <begin position="440"/>
        <end position="464"/>
    </location>
</feature>
<comment type="subcellular location">
    <subcellularLocation>
        <location evidence="1">Cell membrane</location>
        <topology evidence="1">Lipid-anchor</topology>
        <topology evidence="1">GPI-anchor</topology>
    </subcellularLocation>
</comment>
<keyword evidence="19" id="KW-1185">Reference proteome</keyword>
<feature type="disulfide bond" evidence="14">
    <location>
        <begin position="129"/>
        <end position="134"/>
    </location>
</feature>